<dbReference type="PANTHER" id="PTHR15954:SF4">
    <property type="entry name" value="VACUOLAR PROTEIN SORTING-ASSOCIATED PROTEIN 51 HOMOLOG"/>
    <property type="match status" value="1"/>
</dbReference>
<comment type="subcellular location">
    <subcellularLocation>
        <location evidence="3">Golgi apparatus</location>
        <location evidence="3">trans-Golgi network</location>
    </subcellularLocation>
</comment>
<protein>
    <recommendedName>
        <fullName evidence="2 3">Vacuolar protein sorting-associated protein 51 homolog</fullName>
    </recommendedName>
</protein>
<dbReference type="AlphaFoldDB" id="A0A8D8EWR0"/>
<evidence type="ECO:0000256" key="3">
    <source>
        <dbReference type="RuleBase" id="RU368010"/>
    </source>
</evidence>
<keyword evidence="3" id="KW-0445">Lipid transport</keyword>
<dbReference type="GO" id="GO:0042147">
    <property type="term" value="P:retrograde transport, endosome to Golgi"/>
    <property type="evidence" value="ECO:0007669"/>
    <property type="project" value="UniProtKB-UniRule"/>
</dbReference>
<dbReference type="GO" id="GO:0005829">
    <property type="term" value="C:cytosol"/>
    <property type="evidence" value="ECO:0007669"/>
    <property type="project" value="GOC"/>
</dbReference>
<proteinExistence type="inferred from homology"/>
<organism evidence="4">
    <name type="scientific">Culex pipiens</name>
    <name type="common">House mosquito</name>
    <dbReference type="NCBI Taxonomy" id="7175"/>
    <lineage>
        <taxon>Eukaryota</taxon>
        <taxon>Metazoa</taxon>
        <taxon>Ecdysozoa</taxon>
        <taxon>Arthropoda</taxon>
        <taxon>Hexapoda</taxon>
        <taxon>Insecta</taxon>
        <taxon>Pterygota</taxon>
        <taxon>Neoptera</taxon>
        <taxon>Endopterygota</taxon>
        <taxon>Diptera</taxon>
        <taxon>Nematocera</taxon>
        <taxon>Culicoidea</taxon>
        <taxon>Culicidae</taxon>
        <taxon>Culicinae</taxon>
        <taxon>Culicini</taxon>
        <taxon>Culex</taxon>
        <taxon>Culex</taxon>
    </lineage>
</organism>
<dbReference type="GO" id="GO:0000938">
    <property type="term" value="C:GARP complex"/>
    <property type="evidence" value="ECO:0007669"/>
    <property type="project" value="UniProtKB-UniRule"/>
</dbReference>
<keyword evidence="3" id="KW-0813">Transport</keyword>
<evidence type="ECO:0000256" key="1">
    <source>
        <dbReference type="ARBA" id="ARBA00006080"/>
    </source>
</evidence>
<comment type="function">
    <text evidence="3">Acts as component of the GARP complex that is involved in retrograde transport from early and late endosomes to the trans-Golgi network (TGN).</text>
</comment>
<evidence type="ECO:0000256" key="2">
    <source>
        <dbReference type="ARBA" id="ARBA00016122"/>
    </source>
</evidence>
<dbReference type="InterPro" id="IPR014812">
    <property type="entry name" value="Vps51"/>
</dbReference>
<accession>A0A8D8EWR0</accession>
<dbReference type="EMBL" id="HBUE01011315">
    <property type="protein sequence ID" value="CAG6448544.1"/>
    <property type="molecule type" value="Transcribed_RNA"/>
</dbReference>
<name>A0A8D8EWR0_CULPI</name>
<sequence>MSEKSTNPYDMDSPCFDPDRYLQKLLKECSLKQIMDTESTIVRQTQTLHSDMQTLVYENYNKFISATDTIRKMKTDFRSMEGEMNLLMSNMAEITEFSEKITDTLQGTRNQLTRLSGKHQLLKKLQFLSSLPAKLKTLIEEGNYQQAVQEYAHAQKVLQQYGKQPSFQGIQEDCVQILEGLKKLLKEEFVKTGKTAQSLTEIGELLLQLDEKPSALAKEMLECATKRLHEQLVMLQDQTDRDMIEFIDLGIEGFLNDLTLVISSYNDMFLTKHIEQEADDFEQVARVDLNNFVNTNIDEYLALVQDRAEVEIGHGDSQIILRGLDRLHRRLTAMRSLCRALDMGKSGIDIIINAAYQLCKAHMKSLKDHFSDNLSSIRLALVSAKSDSSQTAPQTSLKELISNLYVSTMEKVKGLLQDLLIFLQPDWSFNLKADTKGAACIEGIRESLLVGFLRHICSTMNGFGNINSSSPPTLLLILSKMCLEMDKSGVHQLISLVDELYDIDSENSTTLVHETELCAEMRDSAQHLLDSYVRLQGLNLSQMLRKSVETRDWLNCLEPRSVRAVMKRVVEELATIDNVLGQLYDTNDMRTAASSDSSRKTHFSLTASKQSQYRSTWSTYTPSQMDNSFVSNIHRLFSEKIEIFSSVEFSKVSIITGIIKICLKTLLECVRLRTFSKYGLQQIQVDAHYLQMNLWRFVSDENLIHVLLDEILGSAVLRCLEPILMEPNAVEIICERN</sequence>
<dbReference type="EMBL" id="HBUE01298884">
    <property type="protein sequence ID" value="CAG6577746.1"/>
    <property type="molecule type" value="Transcribed_RNA"/>
</dbReference>
<dbReference type="GO" id="GO:0007030">
    <property type="term" value="P:Golgi organization"/>
    <property type="evidence" value="ECO:0007669"/>
    <property type="project" value="UniProtKB-UniRule"/>
</dbReference>
<reference evidence="4" key="1">
    <citation type="submission" date="2021-05" db="EMBL/GenBank/DDBJ databases">
        <authorList>
            <person name="Alioto T."/>
            <person name="Alioto T."/>
            <person name="Gomez Garrido J."/>
        </authorList>
    </citation>
    <scope>NUCLEOTIDE SEQUENCE</scope>
</reference>
<comment type="similarity">
    <text evidence="1 3">Belongs to the VPS51 family.</text>
</comment>
<keyword evidence="3" id="KW-0333">Golgi apparatus</keyword>
<dbReference type="GO" id="GO:0015031">
    <property type="term" value="P:protein transport"/>
    <property type="evidence" value="ECO:0007669"/>
    <property type="project" value="UniProtKB-UniRule"/>
</dbReference>
<dbReference type="GO" id="GO:0048193">
    <property type="term" value="P:Golgi vesicle transport"/>
    <property type="evidence" value="ECO:0007669"/>
    <property type="project" value="TreeGrafter"/>
</dbReference>
<keyword evidence="3" id="KW-0653">Protein transport</keyword>
<evidence type="ECO:0000313" key="4">
    <source>
        <dbReference type="EMBL" id="CAG6448544.1"/>
    </source>
</evidence>
<comment type="subunit">
    <text evidence="3">Component of the Golgi-associated retrograde protein (GARP) complex.</text>
</comment>
<dbReference type="GO" id="GO:0032456">
    <property type="term" value="P:endocytic recycling"/>
    <property type="evidence" value="ECO:0007669"/>
    <property type="project" value="TreeGrafter"/>
</dbReference>
<dbReference type="Pfam" id="PF08700">
    <property type="entry name" value="VPS51_Exo84_N"/>
    <property type="match status" value="1"/>
</dbReference>
<dbReference type="GO" id="GO:1990745">
    <property type="term" value="C:EARP complex"/>
    <property type="evidence" value="ECO:0007669"/>
    <property type="project" value="TreeGrafter"/>
</dbReference>
<dbReference type="GO" id="GO:0016020">
    <property type="term" value="C:membrane"/>
    <property type="evidence" value="ECO:0007669"/>
    <property type="project" value="TreeGrafter"/>
</dbReference>
<dbReference type="GO" id="GO:0007041">
    <property type="term" value="P:lysosomal transport"/>
    <property type="evidence" value="ECO:0007669"/>
    <property type="project" value="TreeGrafter"/>
</dbReference>
<dbReference type="PANTHER" id="PTHR15954">
    <property type="entry name" value="VACUOLAR PROTEIN SORTING-ASSOCIATED PROTEIN 51 HOMOLOG"/>
    <property type="match status" value="1"/>
</dbReference>
<dbReference type="EMBL" id="HBUE01192928">
    <property type="protein sequence ID" value="CAG6526035.1"/>
    <property type="molecule type" value="Transcribed_RNA"/>
</dbReference>
<dbReference type="GO" id="GO:0006869">
    <property type="term" value="P:lipid transport"/>
    <property type="evidence" value="ECO:0007669"/>
    <property type="project" value="UniProtKB-UniRule"/>
</dbReference>